<evidence type="ECO:0000313" key="3">
    <source>
        <dbReference type="EMBL" id="QOV88548.1"/>
    </source>
</evidence>
<dbReference type="Pfam" id="PF01381">
    <property type="entry name" value="HTH_3"/>
    <property type="match status" value="1"/>
</dbReference>
<dbReference type="InterPro" id="IPR010982">
    <property type="entry name" value="Lambda_DNA-bd_dom_sf"/>
</dbReference>
<evidence type="ECO:0000259" key="2">
    <source>
        <dbReference type="PROSITE" id="PS50943"/>
    </source>
</evidence>
<dbReference type="PANTHER" id="PTHR43236">
    <property type="entry name" value="ANTITOXIN HIGA1"/>
    <property type="match status" value="1"/>
</dbReference>
<comment type="similarity">
    <text evidence="1">Belongs to the short-chain fatty acyl-CoA assimilation regulator (ScfR) family.</text>
</comment>
<dbReference type="InterPro" id="IPR052345">
    <property type="entry name" value="Rad_response_metalloprotease"/>
</dbReference>
<dbReference type="PANTHER" id="PTHR43236:SF1">
    <property type="entry name" value="BLL7220 PROTEIN"/>
    <property type="match status" value="1"/>
</dbReference>
<dbReference type="SUPFAM" id="SSF47413">
    <property type="entry name" value="lambda repressor-like DNA-binding domains"/>
    <property type="match status" value="1"/>
</dbReference>
<dbReference type="Pfam" id="PF06114">
    <property type="entry name" value="Peptidase_M78"/>
    <property type="match status" value="1"/>
</dbReference>
<feature type="domain" description="HTH cro/C1-type" evidence="2">
    <location>
        <begin position="28"/>
        <end position="82"/>
    </location>
</feature>
<dbReference type="InterPro" id="IPR001387">
    <property type="entry name" value="Cro/C1-type_HTH"/>
</dbReference>
<gene>
    <name evidence="3" type="ORF">IPV69_20225</name>
</gene>
<dbReference type="AlphaFoldDB" id="A0A7M2WSS1"/>
<dbReference type="PROSITE" id="PS50943">
    <property type="entry name" value="HTH_CROC1"/>
    <property type="match status" value="1"/>
</dbReference>
<evidence type="ECO:0000256" key="1">
    <source>
        <dbReference type="ARBA" id="ARBA00007227"/>
    </source>
</evidence>
<protein>
    <submittedName>
        <fullName evidence="3">ImmA/IrrE family metallo-endopeptidase</fullName>
    </submittedName>
</protein>
<dbReference type="RefSeq" id="WP_206291536.1">
    <property type="nucleotide sequence ID" value="NZ_CP063458.1"/>
</dbReference>
<dbReference type="GO" id="GO:0003677">
    <property type="term" value="F:DNA binding"/>
    <property type="evidence" value="ECO:0007669"/>
    <property type="project" value="InterPro"/>
</dbReference>
<dbReference type="InterPro" id="IPR010359">
    <property type="entry name" value="IrrE_HExxH"/>
</dbReference>
<evidence type="ECO:0000313" key="4">
    <source>
        <dbReference type="Proteomes" id="UP000593765"/>
    </source>
</evidence>
<proteinExistence type="inferred from homology"/>
<name>A0A7M2WSS1_9BACT</name>
<sequence>MSSNMDSLAIARAPKESLFGTSFNSRMLITAREARTLTQSDLAERLGVSQALVGKWEADLLTPGIDQIDGIALALGVQRELFFVDRPRRLASMSDFYHRALSKARRADVKAIHARCNIIDIQIDRLLQLAEPSPDTIPSIDPENHAGDIEKVAAMARVAMNVAPGPLPNLVSVIEACGGIVVDRELEVDDIDALCRWVPELPKLFFVNGAKPPDRIRFSLAHELGHTIMHFGRDRDLAVAEKEANAFASAFLMPAKDFRRDVRPDLGLADLAALKRKWRVSMQASAYRAKAVNGIDDRRYESLYVQMSRKGWRKTEPIEIAGESPQVFTRLLQRHLEAGYTKSDLAKLLFVSEPDIDTMLADAAAPTFAEHGVRMRMVRD</sequence>
<dbReference type="CDD" id="cd00093">
    <property type="entry name" value="HTH_XRE"/>
    <property type="match status" value="1"/>
</dbReference>
<dbReference type="Gene3D" id="1.10.10.2910">
    <property type="match status" value="1"/>
</dbReference>
<accession>A0A7M2WSS1</accession>
<dbReference type="KEGG" id="hbs:IPV69_20225"/>
<reference evidence="3 4" key="1">
    <citation type="submission" date="2020-10" db="EMBL/GenBank/DDBJ databases">
        <title>Wide distribution of Phycisphaera-like planctomycetes from WD2101 soil group in peatlands and genome analysis of the first cultivated representative.</title>
        <authorList>
            <person name="Dedysh S.N."/>
            <person name="Beletsky A.V."/>
            <person name="Ivanova A."/>
            <person name="Kulichevskaya I.S."/>
            <person name="Suzina N.E."/>
            <person name="Philippov D.A."/>
            <person name="Rakitin A.L."/>
            <person name="Mardanov A.V."/>
            <person name="Ravin N.V."/>
        </authorList>
    </citation>
    <scope>NUCLEOTIDE SEQUENCE [LARGE SCALE GENOMIC DNA]</scope>
    <source>
        <strain evidence="3 4">M1803</strain>
    </source>
</reference>
<dbReference type="Proteomes" id="UP000593765">
    <property type="component" value="Chromosome"/>
</dbReference>
<dbReference type="EMBL" id="CP063458">
    <property type="protein sequence ID" value="QOV88548.1"/>
    <property type="molecule type" value="Genomic_DNA"/>
</dbReference>
<dbReference type="Gene3D" id="1.10.260.40">
    <property type="entry name" value="lambda repressor-like DNA-binding domains"/>
    <property type="match status" value="1"/>
</dbReference>
<dbReference type="SMART" id="SM00530">
    <property type="entry name" value="HTH_XRE"/>
    <property type="match status" value="1"/>
</dbReference>
<keyword evidence="4" id="KW-1185">Reference proteome</keyword>
<organism evidence="3 4">
    <name type="scientific">Humisphaera borealis</name>
    <dbReference type="NCBI Taxonomy" id="2807512"/>
    <lineage>
        <taxon>Bacteria</taxon>
        <taxon>Pseudomonadati</taxon>
        <taxon>Planctomycetota</taxon>
        <taxon>Phycisphaerae</taxon>
        <taxon>Tepidisphaerales</taxon>
        <taxon>Tepidisphaeraceae</taxon>
        <taxon>Humisphaera</taxon>
    </lineage>
</organism>